<protein>
    <recommendedName>
        <fullName evidence="1">Outer membrane protein beta-barrel domain-containing protein</fullName>
    </recommendedName>
</protein>
<organism evidence="2 3">
    <name type="scientific">Segetibacter aerophilus</name>
    <dbReference type="NCBI Taxonomy" id="670293"/>
    <lineage>
        <taxon>Bacteria</taxon>
        <taxon>Pseudomonadati</taxon>
        <taxon>Bacteroidota</taxon>
        <taxon>Chitinophagia</taxon>
        <taxon>Chitinophagales</taxon>
        <taxon>Chitinophagaceae</taxon>
        <taxon>Segetibacter</taxon>
    </lineage>
</organism>
<feature type="domain" description="Outer membrane protein beta-barrel" evidence="1">
    <location>
        <begin position="20"/>
        <end position="138"/>
    </location>
</feature>
<evidence type="ECO:0000313" key="3">
    <source>
        <dbReference type="Proteomes" id="UP000321513"/>
    </source>
</evidence>
<dbReference type="EMBL" id="BJYT01000001">
    <property type="protein sequence ID" value="GEO07775.1"/>
    <property type="molecule type" value="Genomic_DNA"/>
</dbReference>
<comment type="caution">
    <text evidence="2">The sequence shown here is derived from an EMBL/GenBank/DDBJ whole genome shotgun (WGS) entry which is preliminary data.</text>
</comment>
<evidence type="ECO:0000259" key="1">
    <source>
        <dbReference type="Pfam" id="PF14905"/>
    </source>
</evidence>
<proteinExistence type="predicted"/>
<dbReference type="Proteomes" id="UP000321513">
    <property type="component" value="Unassembled WGS sequence"/>
</dbReference>
<evidence type="ECO:0000313" key="2">
    <source>
        <dbReference type="EMBL" id="GEO07775.1"/>
    </source>
</evidence>
<sequence length="162" mass="18519">MYFRILGAIPGKKYFVVAGAQYNQNFYNGLYESKPLSFKRASWSVFTYQTLKITPTTQLTLNGFARFNGQLQFYELSSFGALNLSLNQQFLNKKLMVSISATDILFTNNNRFSLSEGTVNAAGYREADTRRVGVNIRYNFGFRKKEESNLFNIESPDKPNNP</sequence>
<keyword evidence="3" id="KW-1185">Reference proteome</keyword>
<dbReference type="InterPro" id="IPR041700">
    <property type="entry name" value="OMP_b-brl_3"/>
</dbReference>
<name>A0A512B738_9BACT</name>
<dbReference type="AlphaFoldDB" id="A0A512B738"/>
<dbReference type="Pfam" id="PF14905">
    <property type="entry name" value="OMP_b-brl_3"/>
    <property type="match status" value="1"/>
</dbReference>
<accession>A0A512B738</accession>
<gene>
    <name evidence="2" type="ORF">SAE01_02710</name>
</gene>
<reference evidence="2 3" key="1">
    <citation type="submission" date="2019-07" db="EMBL/GenBank/DDBJ databases">
        <title>Whole genome shotgun sequence of Segetibacter aerophilus NBRC 106135.</title>
        <authorList>
            <person name="Hosoyama A."/>
            <person name="Uohara A."/>
            <person name="Ohji S."/>
            <person name="Ichikawa N."/>
        </authorList>
    </citation>
    <scope>NUCLEOTIDE SEQUENCE [LARGE SCALE GENOMIC DNA]</scope>
    <source>
        <strain evidence="2 3">NBRC 106135</strain>
    </source>
</reference>